<feature type="compositionally biased region" description="Acidic residues" evidence="5">
    <location>
        <begin position="504"/>
        <end position="517"/>
    </location>
</feature>
<name>A0A2U3EEV3_PURLI</name>
<keyword evidence="6" id="KW-0732">Signal</keyword>
<feature type="compositionally biased region" description="Low complexity" evidence="5">
    <location>
        <begin position="434"/>
        <end position="450"/>
    </location>
</feature>
<comment type="subcellular location">
    <subcellularLocation>
        <location evidence="1">Membrane</location>
        <topology evidence="1">Single-pass membrane protein</topology>
    </subcellularLocation>
</comment>
<keyword evidence="4" id="KW-0472">Membrane</keyword>
<feature type="compositionally biased region" description="Basic residues" evidence="5">
    <location>
        <begin position="561"/>
        <end position="578"/>
    </location>
</feature>
<dbReference type="InterPro" id="IPR048743">
    <property type="entry name" value="AME1"/>
</dbReference>
<dbReference type="InterPro" id="IPR007074">
    <property type="entry name" value="LicD/FKTN/FKRP_NTP_transf"/>
</dbReference>
<keyword evidence="3" id="KW-1133">Transmembrane helix</keyword>
<dbReference type="InterPro" id="IPR009644">
    <property type="entry name" value="FKTN/MNN4/W02B3.4-1"/>
</dbReference>
<feature type="compositionally biased region" description="Basic and acidic residues" evidence="5">
    <location>
        <begin position="487"/>
        <end position="497"/>
    </location>
</feature>
<gene>
    <name evidence="9" type="ORF">PCL_10051</name>
</gene>
<dbReference type="AlphaFoldDB" id="A0A2U3EEV3"/>
<evidence type="ECO:0000313" key="10">
    <source>
        <dbReference type="Proteomes" id="UP000245956"/>
    </source>
</evidence>
<feature type="compositionally biased region" description="Low complexity" evidence="5">
    <location>
        <begin position="320"/>
        <end position="330"/>
    </location>
</feature>
<feature type="domain" description="LicD/FKTN/FKRP nucleotidyltransferase" evidence="7">
    <location>
        <begin position="197"/>
        <end position="237"/>
    </location>
</feature>
<evidence type="ECO:0000259" key="8">
    <source>
        <dbReference type="Pfam" id="PF20994"/>
    </source>
</evidence>
<evidence type="ECO:0000313" key="9">
    <source>
        <dbReference type="EMBL" id="PWI73036.1"/>
    </source>
</evidence>
<evidence type="ECO:0000256" key="2">
    <source>
        <dbReference type="ARBA" id="ARBA00022692"/>
    </source>
</evidence>
<dbReference type="GO" id="GO:0016020">
    <property type="term" value="C:membrane"/>
    <property type="evidence" value="ECO:0007669"/>
    <property type="project" value="UniProtKB-SubCell"/>
</dbReference>
<feature type="compositionally biased region" description="Low complexity" evidence="5">
    <location>
        <begin position="341"/>
        <end position="352"/>
    </location>
</feature>
<dbReference type="EMBL" id="LCWV01000005">
    <property type="protein sequence ID" value="PWI73036.1"/>
    <property type="molecule type" value="Genomic_DNA"/>
</dbReference>
<protein>
    <submittedName>
        <fullName evidence="9">Mannosylphosphorylation protein (Mnn4)</fullName>
    </submittedName>
</protein>
<evidence type="ECO:0000259" key="7">
    <source>
        <dbReference type="Pfam" id="PF04991"/>
    </source>
</evidence>
<comment type="caution">
    <text evidence="9">The sequence shown here is derived from an EMBL/GenBank/DDBJ whole genome shotgun (WGS) entry which is preliminary data.</text>
</comment>
<feature type="compositionally biased region" description="Low complexity" evidence="5">
    <location>
        <begin position="368"/>
        <end position="384"/>
    </location>
</feature>
<feature type="domain" description="LicD/FKTN/FKRP nucleotidyltransferase" evidence="7">
    <location>
        <begin position="85"/>
        <end position="196"/>
    </location>
</feature>
<dbReference type="PANTHER" id="PTHR15407">
    <property type="entry name" value="FUKUTIN-RELATED"/>
    <property type="match status" value="1"/>
</dbReference>
<reference evidence="9 10" key="1">
    <citation type="journal article" date="2016" name="Front. Microbiol.">
        <title>Genome and transcriptome sequences reveal the specific parasitism of the nematophagous Purpureocillium lilacinum 36-1.</title>
        <authorList>
            <person name="Xie J."/>
            <person name="Li S."/>
            <person name="Mo C."/>
            <person name="Xiao X."/>
            <person name="Peng D."/>
            <person name="Wang G."/>
            <person name="Xiao Y."/>
        </authorList>
    </citation>
    <scope>NUCLEOTIDE SEQUENCE [LARGE SCALE GENOMIC DNA]</scope>
    <source>
        <strain evidence="9 10">36-1</strain>
    </source>
</reference>
<accession>A0A2U3EEV3</accession>
<sequence>MRAFASAKLLLAAGLALQCVNAGLARRDMVPDDESLYVRPKYFKEAPEHAHYDKRFFKEMLGEEPHRDIIRVLVQTYLATLSQLGVQTWLMHGSLLGWWWGKKVMPWDFDADVQVTEADMYYLAAYHNMTTYYYKYGGMAKGRYFLLDINPHFTYRGKDDYLNFIDARWVDMESGLYIDITAARYDPEHAAGEGIMYDKNEHEFRDTFLYPLRETTFEGVPAKIPYRYREMLESEYGKAALMNNEYHGHVFEKGRQQWVLRAKEDEGYVLLLQPPLCKTPADGTAGESRADRLNQRLRGAQRTNVGDESFSLDIAGLGASSSPRGTPGSSGRKRKRGDAQPSSSARSVPSARDPYDLLSTSKESDGQARPPSVRSASTRRSSSRLPQDADELEVLPAPPSVKSPVRIRVSSAVEEVEESPAHAPGSGRRRSVPLSAAASSSTRLLSALSTDDAAPSSSPLADKSRRSSVRRSSARPVPTIPEDDELHEPAPEQHSDTEPPQPEPELDDDSPAEEIGAEEAANALRRPRLTSSPELGSADVAEVPPKRPRGRPSKSPAKQKQPARKPKAKPQAPRRKRTAKDDVDDDSKDGDAIEITVQRFVNHKRRDSSDPLQTEIPFANRSGETVVDVFAQVCDEVIATTLAQFEQLLEEADNAKKKEYRIKMRAIEAYREELDSRLLQHAIHLDHWHSLRKQVRQAQKEKLSLRDEILRLRGEREQVALRMDAIRVKHEAESQASTRRINASTLMHDIDLAVEQGQGAAELSRAAQKAADLGNLDLLLARVVDEASSASPAGGMLRQVTEFNALLERAALALESR</sequence>
<evidence type="ECO:0000256" key="4">
    <source>
        <dbReference type="ARBA" id="ARBA00023136"/>
    </source>
</evidence>
<feature type="chain" id="PRO_5015757406" evidence="6">
    <location>
        <begin position="26"/>
        <end position="817"/>
    </location>
</feature>
<dbReference type="GO" id="GO:0009100">
    <property type="term" value="P:glycoprotein metabolic process"/>
    <property type="evidence" value="ECO:0007669"/>
    <property type="project" value="UniProtKB-ARBA"/>
</dbReference>
<feature type="signal peptide" evidence="6">
    <location>
        <begin position="1"/>
        <end position="25"/>
    </location>
</feature>
<organism evidence="9 10">
    <name type="scientific">Purpureocillium lilacinum</name>
    <name type="common">Paecilomyces lilacinus</name>
    <dbReference type="NCBI Taxonomy" id="33203"/>
    <lineage>
        <taxon>Eukaryota</taxon>
        <taxon>Fungi</taxon>
        <taxon>Dikarya</taxon>
        <taxon>Ascomycota</taxon>
        <taxon>Pezizomycotina</taxon>
        <taxon>Sordariomycetes</taxon>
        <taxon>Hypocreomycetidae</taxon>
        <taxon>Hypocreales</taxon>
        <taxon>Ophiocordycipitaceae</taxon>
        <taxon>Purpureocillium</taxon>
    </lineage>
</organism>
<dbReference type="Pfam" id="PF04991">
    <property type="entry name" value="LicD"/>
    <property type="match status" value="2"/>
</dbReference>
<proteinExistence type="predicted"/>
<dbReference type="PANTHER" id="PTHR15407:SF32">
    <property type="entry name" value="PROTEIN (MNN4), PUTATIVE (AFU_ORTHOLOGUE AFUA_1G03790)-RELATED"/>
    <property type="match status" value="1"/>
</dbReference>
<evidence type="ECO:0000256" key="3">
    <source>
        <dbReference type="ARBA" id="ARBA00022989"/>
    </source>
</evidence>
<dbReference type="Proteomes" id="UP000245956">
    <property type="component" value="Unassembled WGS sequence"/>
</dbReference>
<dbReference type="Pfam" id="PF20994">
    <property type="entry name" value="CENPU"/>
    <property type="match status" value="1"/>
</dbReference>
<evidence type="ECO:0000256" key="5">
    <source>
        <dbReference type="SAM" id="MobiDB-lite"/>
    </source>
</evidence>
<evidence type="ECO:0000256" key="6">
    <source>
        <dbReference type="SAM" id="SignalP"/>
    </source>
</evidence>
<feature type="domain" description="Inner kinetochore subunit AME1" evidence="8">
    <location>
        <begin position="626"/>
        <end position="809"/>
    </location>
</feature>
<keyword evidence="2" id="KW-0812">Transmembrane</keyword>
<evidence type="ECO:0000256" key="1">
    <source>
        <dbReference type="ARBA" id="ARBA00004167"/>
    </source>
</evidence>
<feature type="region of interest" description="Disordered" evidence="5">
    <location>
        <begin position="297"/>
        <end position="595"/>
    </location>
</feature>